<dbReference type="HOGENOM" id="CLU_087907_0_0_14"/>
<gene>
    <name evidence="1" type="ordered locus">MHF_1118</name>
</gene>
<dbReference type="Proteomes" id="UP000007952">
    <property type="component" value="Chromosome"/>
</dbReference>
<dbReference type="AlphaFoldDB" id="F6FJK6"/>
<dbReference type="BioCyc" id="MHAE859194:G1GR7-1109-MONOMER"/>
<dbReference type="EMBL" id="CP002808">
    <property type="protein sequence ID" value="AEG73361.1"/>
    <property type="molecule type" value="Genomic_DNA"/>
</dbReference>
<protein>
    <submittedName>
        <fullName evidence="1">Uncharacterized protein</fullName>
    </submittedName>
</protein>
<dbReference type="KEGG" id="mhf:MHF_1118"/>
<accession>F6FJK6</accession>
<organism evidence="1 2">
    <name type="scientific">Mycoplasma haemofelis (strain Ohio2)</name>
    <dbReference type="NCBI Taxonomy" id="859194"/>
    <lineage>
        <taxon>Bacteria</taxon>
        <taxon>Bacillati</taxon>
        <taxon>Mycoplasmatota</taxon>
        <taxon>Mollicutes</taxon>
        <taxon>Mycoplasmataceae</taxon>
        <taxon>Mycoplasma</taxon>
    </lineage>
</organism>
<sequence length="293" mass="33054">MKLVPAVVLLGLGSVGVGGWYKFSNLKPKTLRQYLEWQGLRLISDSESNYWAAVLDENKEVAKRLGISDSDIKEVKGWCQKHIDSENYEDLKESASLLCVDNPRTVKARIIQLDGSTEKLINGDQADNQYKVAYVFRKHIDGFHPLIGYSPKMGEDGKEVEDLNAAKGAFKTWCEDSLNKSIDETLVRNIRTLCTPKKFSSISELITHNGESNLLLTNGNLDSDLQKKHDAIKALATWKADNSDNSDNEGNKDSLKTWCTNNQSKNFHEDKVFSEIYPKFRFRCLKGSSDDPK</sequence>
<reference key="2">
    <citation type="submission" date="2011-05" db="EMBL/GenBank/DDBJ databases">
        <title>The Genome of Mycoplasma haemofelis Strain Ohio2, a pathogenic hemoplasma of the cat.</title>
        <authorList>
            <person name="Santos A.P."/>
            <person name="Guimaraes A.M.S."/>
            <person name="SanMiguel P.J."/>
            <person name="Martin S.W."/>
            <person name="Messick J.B."/>
        </authorList>
    </citation>
    <scope>NUCLEOTIDE SEQUENCE</scope>
    <source>
        <strain>Ohio2</strain>
    </source>
</reference>
<dbReference type="STRING" id="859194.MHF_1118"/>
<evidence type="ECO:0000313" key="1">
    <source>
        <dbReference type="EMBL" id="AEG73361.1"/>
    </source>
</evidence>
<evidence type="ECO:0000313" key="2">
    <source>
        <dbReference type="Proteomes" id="UP000007952"/>
    </source>
</evidence>
<reference evidence="1 2" key="1">
    <citation type="journal article" date="2011" name="J. Bacteriol.">
        <title>Complete genome sequences of two hemotropic Mycoplasmas, Mycoplasma haemofelis strain Ohio2 and Mycoplasma suis strain Illinois.</title>
        <authorList>
            <person name="Messick J.B."/>
            <person name="Santos A.P."/>
            <person name="Guimaraes A.M."/>
        </authorList>
    </citation>
    <scope>NUCLEOTIDE SEQUENCE [LARGE SCALE GENOMIC DNA]</scope>
    <source>
        <strain evidence="1 2">Ohio2</strain>
    </source>
</reference>
<name>F6FJK6_MYCHI</name>
<proteinExistence type="predicted"/>